<dbReference type="AlphaFoldDB" id="A0A7X1FPA2"/>
<dbReference type="Pfam" id="PF02706">
    <property type="entry name" value="Wzz"/>
    <property type="match status" value="1"/>
</dbReference>
<organism evidence="22 23">
    <name type="scientific">Novosphingobium flavum</name>
    <dbReference type="NCBI Taxonomy" id="1778672"/>
    <lineage>
        <taxon>Bacteria</taxon>
        <taxon>Pseudomonadati</taxon>
        <taxon>Pseudomonadota</taxon>
        <taxon>Alphaproteobacteria</taxon>
        <taxon>Sphingomonadales</taxon>
        <taxon>Sphingomonadaceae</taxon>
        <taxon>Novosphingobium</taxon>
    </lineage>
</organism>
<dbReference type="InterPro" id="IPR032807">
    <property type="entry name" value="GNVR"/>
</dbReference>
<evidence type="ECO:0000256" key="16">
    <source>
        <dbReference type="SAM" id="Coils"/>
    </source>
</evidence>
<dbReference type="SUPFAM" id="SSF52540">
    <property type="entry name" value="P-loop containing nucleoside triphosphate hydrolases"/>
    <property type="match status" value="1"/>
</dbReference>
<sequence length="723" mass="77629">MSASLAEEQALNLPQAGFDYRYVAAAIRANLLLITGIVAAAIAVAVIATMLQTPRYTASATVQINDTVNRVLNKDEDNQSSEMGGWDADRNLKTQIDILKSRGLAQRVVQKLNLAANPAFFASQEVTAPSGAPTEATKAMAAGLLQAHLNVVMPRDSRIVALTWESADPRMSALIANTYASEFIQANLQRKFDSSAYARNFVSEQLAETKRKVEESERALNDYARQNGLIRTRDAASSAGDKNGGSTDGGQSVTTMNLIQLNTALNEAMARRIAAEGRWSALTGKPLLSTSEVLNNGTVGSLLNLRAAAEADLQQEQSRHLEDYPTVQAKKAEIAAINRQLQQAATNVRDSVRAEYQAAAAAEARLAAQVNTVKGATLSEQDSNVRYSLLAREADTNRQLYDGLLQRYKELNASAGISLSNISIVDSADVPGSPSSPNLGKNLLAALIIGLVLAGATVFFKDQFDDSIRVPEDVEAKLGMPLLGVVPKSLGDEPEIALTDPKSPVSEAYNSLRGSLLYSTPDGLPQVILLTSAQPSEGKTTSSYAIASSFARMGKTVLLIDADLRRPSLHRQIGYDNARGFSTLLTSHEPLASAVMPSGLENLTLLTSGAIPPSPTELLSSLRLEQIIQEAARQFQVVIIDSPPILGLADSPTMAALADGVVFVVEAGRSRRGALKTALRRLRGMRPVMLGVILTKFDPLKAGNRYSEYYGYEYYQYGSQKSA</sequence>
<keyword evidence="13 18" id="KW-0472">Membrane</keyword>
<comment type="subcellular location">
    <subcellularLocation>
        <location evidence="1">Cell inner membrane</location>
        <topology evidence="1">Multi-pass membrane protein</topology>
    </subcellularLocation>
</comment>
<dbReference type="InterPro" id="IPR050445">
    <property type="entry name" value="Bact_polysacc_biosynth/exp"/>
</dbReference>
<evidence type="ECO:0000256" key="11">
    <source>
        <dbReference type="ARBA" id="ARBA00022840"/>
    </source>
</evidence>
<accession>A0A7X1FPA2</accession>
<protein>
    <recommendedName>
        <fullName evidence="4">non-specific protein-tyrosine kinase</fullName>
        <ecNumber evidence="4">2.7.10.2</ecNumber>
    </recommendedName>
</protein>
<evidence type="ECO:0000256" key="18">
    <source>
        <dbReference type="SAM" id="Phobius"/>
    </source>
</evidence>
<keyword evidence="9" id="KW-0547">Nucleotide-binding</keyword>
<evidence type="ECO:0000256" key="6">
    <source>
        <dbReference type="ARBA" id="ARBA00022519"/>
    </source>
</evidence>
<dbReference type="InterPro" id="IPR025669">
    <property type="entry name" value="AAA_dom"/>
</dbReference>
<dbReference type="InterPro" id="IPR005702">
    <property type="entry name" value="Wzc-like_C"/>
</dbReference>
<feature type="transmembrane region" description="Helical" evidence="18">
    <location>
        <begin position="31"/>
        <end position="51"/>
    </location>
</feature>
<evidence type="ECO:0000256" key="15">
    <source>
        <dbReference type="ARBA" id="ARBA00051245"/>
    </source>
</evidence>
<evidence type="ECO:0000313" key="23">
    <source>
        <dbReference type="Proteomes" id="UP000566813"/>
    </source>
</evidence>
<proteinExistence type="inferred from homology"/>
<dbReference type="NCBIfam" id="TIGR01007">
    <property type="entry name" value="eps_fam"/>
    <property type="match status" value="1"/>
</dbReference>
<comment type="similarity">
    <text evidence="2">Belongs to the CpsD/CapB family.</text>
</comment>
<evidence type="ECO:0000313" key="22">
    <source>
        <dbReference type="EMBL" id="MBC2664456.1"/>
    </source>
</evidence>
<evidence type="ECO:0000256" key="9">
    <source>
        <dbReference type="ARBA" id="ARBA00022741"/>
    </source>
</evidence>
<keyword evidence="16" id="KW-0175">Coiled coil</keyword>
<feature type="region of interest" description="Disordered" evidence="17">
    <location>
        <begin position="231"/>
        <end position="253"/>
    </location>
</feature>
<feature type="coiled-coil region" evidence="16">
    <location>
        <begin position="199"/>
        <end position="226"/>
    </location>
</feature>
<dbReference type="EC" id="2.7.10.2" evidence="4"/>
<keyword evidence="8 18" id="KW-0812">Transmembrane</keyword>
<comment type="catalytic activity">
    <reaction evidence="15">
        <text>L-tyrosyl-[protein] + ATP = O-phospho-L-tyrosyl-[protein] + ADP + H(+)</text>
        <dbReference type="Rhea" id="RHEA:10596"/>
        <dbReference type="Rhea" id="RHEA-COMP:10136"/>
        <dbReference type="Rhea" id="RHEA-COMP:20101"/>
        <dbReference type="ChEBI" id="CHEBI:15378"/>
        <dbReference type="ChEBI" id="CHEBI:30616"/>
        <dbReference type="ChEBI" id="CHEBI:46858"/>
        <dbReference type="ChEBI" id="CHEBI:61978"/>
        <dbReference type="ChEBI" id="CHEBI:456216"/>
        <dbReference type="EC" id="2.7.10.2"/>
    </reaction>
</comment>
<evidence type="ECO:0000256" key="7">
    <source>
        <dbReference type="ARBA" id="ARBA00022679"/>
    </source>
</evidence>
<evidence type="ECO:0000259" key="20">
    <source>
        <dbReference type="Pfam" id="PF13614"/>
    </source>
</evidence>
<dbReference type="InterPro" id="IPR027417">
    <property type="entry name" value="P-loop_NTPase"/>
</dbReference>
<evidence type="ECO:0000256" key="5">
    <source>
        <dbReference type="ARBA" id="ARBA00022475"/>
    </source>
</evidence>
<dbReference type="Pfam" id="PF13807">
    <property type="entry name" value="GNVR"/>
    <property type="match status" value="1"/>
</dbReference>
<comment type="similarity">
    <text evidence="3">Belongs to the etk/wzc family.</text>
</comment>
<comment type="caution">
    <text evidence="22">The sequence shown here is derived from an EMBL/GenBank/DDBJ whole genome shotgun (WGS) entry which is preliminary data.</text>
</comment>
<keyword evidence="5" id="KW-1003">Cell membrane</keyword>
<evidence type="ECO:0000256" key="13">
    <source>
        <dbReference type="ARBA" id="ARBA00023136"/>
    </source>
</evidence>
<evidence type="ECO:0000256" key="1">
    <source>
        <dbReference type="ARBA" id="ARBA00004429"/>
    </source>
</evidence>
<evidence type="ECO:0000256" key="10">
    <source>
        <dbReference type="ARBA" id="ARBA00022777"/>
    </source>
</evidence>
<dbReference type="CDD" id="cd05387">
    <property type="entry name" value="BY-kinase"/>
    <property type="match status" value="1"/>
</dbReference>
<evidence type="ECO:0000256" key="4">
    <source>
        <dbReference type="ARBA" id="ARBA00011903"/>
    </source>
</evidence>
<keyword evidence="10 22" id="KW-0418">Kinase</keyword>
<dbReference type="Pfam" id="PF13614">
    <property type="entry name" value="AAA_31"/>
    <property type="match status" value="1"/>
</dbReference>
<evidence type="ECO:0000256" key="8">
    <source>
        <dbReference type="ARBA" id="ARBA00022692"/>
    </source>
</evidence>
<feature type="domain" description="AAA" evidence="20">
    <location>
        <begin position="537"/>
        <end position="667"/>
    </location>
</feature>
<feature type="domain" description="Polysaccharide chain length determinant N-terminal" evidence="19">
    <location>
        <begin position="24"/>
        <end position="112"/>
    </location>
</feature>
<dbReference type="InterPro" id="IPR003856">
    <property type="entry name" value="LPS_length_determ_N"/>
</dbReference>
<dbReference type="GO" id="GO:0005886">
    <property type="term" value="C:plasma membrane"/>
    <property type="evidence" value="ECO:0007669"/>
    <property type="project" value="UniProtKB-SubCell"/>
</dbReference>
<dbReference type="Proteomes" id="UP000566813">
    <property type="component" value="Unassembled WGS sequence"/>
</dbReference>
<evidence type="ECO:0000256" key="14">
    <source>
        <dbReference type="ARBA" id="ARBA00023137"/>
    </source>
</evidence>
<evidence type="ECO:0000256" key="17">
    <source>
        <dbReference type="SAM" id="MobiDB-lite"/>
    </source>
</evidence>
<dbReference type="GO" id="GO:0005524">
    <property type="term" value="F:ATP binding"/>
    <property type="evidence" value="ECO:0007669"/>
    <property type="project" value="UniProtKB-KW"/>
</dbReference>
<dbReference type="PANTHER" id="PTHR32309:SF13">
    <property type="entry name" value="FERRIC ENTEROBACTIN TRANSPORT PROTEIN FEPE"/>
    <property type="match status" value="1"/>
</dbReference>
<keyword evidence="12 18" id="KW-1133">Transmembrane helix</keyword>
<evidence type="ECO:0000256" key="2">
    <source>
        <dbReference type="ARBA" id="ARBA00007316"/>
    </source>
</evidence>
<keyword evidence="7 22" id="KW-0808">Transferase</keyword>
<feature type="domain" description="Tyrosine-protein kinase G-rich" evidence="21">
    <location>
        <begin position="390"/>
        <end position="461"/>
    </location>
</feature>
<gene>
    <name evidence="22" type="ORF">H7F51_02865</name>
</gene>
<name>A0A7X1FPA2_9SPHN</name>
<dbReference type="Gene3D" id="3.40.50.300">
    <property type="entry name" value="P-loop containing nucleotide triphosphate hydrolases"/>
    <property type="match status" value="1"/>
</dbReference>
<keyword evidence="11" id="KW-0067">ATP-binding</keyword>
<keyword evidence="23" id="KW-1185">Reference proteome</keyword>
<dbReference type="EMBL" id="JACLAW010000002">
    <property type="protein sequence ID" value="MBC2664456.1"/>
    <property type="molecule type" value="Genomic_DNA"/>
</dbReference>
<evidence type="ECO:0000256" key="12">
    <source>
        <dbReference type="ARBA" id="ARBA00022989"/>
    </source>
</evidence>
<reference evidence="22 23" key="1">
    <citation type="submission" date="2020-08" db="EMBL/GenBank/DDBJ databases">
        <title>The genome sequence of type strain Novosphingobium flavum NBRC 111647.</title>
        <authorList>
            <person name="Liu Y."/>
        </authorList>
    </citation>
    <scope>NUCLEOTIDE SEQUENCE [LARGE SCALE GENOMIC DNA]</scope>
    <source>
        <strain evidence="22 23">NBRC 111647</strain>
    </source>
</reference>
<evidence type="ECO:0000259" key="19">
    <source>
        <dbReference type="Pfam" id="PF02706"/>
    </source>
</evidence>
<keyword evidence="14" id="KW-0829">Tyrosine-protein kinase</keyword>
<evidence type="ECO:0000259" key="21">
    <source>
        <dbReference type="Pfam" id="PF13807"/>
    </source>
</evidence>
<keyword evidence="6" id="KW-0997">Cell inner membrane</keyword>
<evidence type="ECO:0000256" key="3">
    <source>
        <dbReference type="ARBA" id="ARBA00008883"/>
    </source>
</evidence>
<dbReference type="PANTHER" id="PTHR32309">
    <property type="entry name" value="TYROSINE-PROTEIN KINASE"/>
    <property type="match status" value="1"/>
</dbReference>
<dbReference type="GO" id="GO:0004715">
    <property type="term" value="F:non-membrane spanning protein tyrosine kinase activity"/>
    <property type="evidence" value="ECO:0007669"/>
    <property type="project" value="UniProtKB-EC"/>
</dbReference>